<accession>A0A1Y1XEA0</accession>
<dbReference type="Proteomes" id="UP000193944">
    <property type="component" value="Unassembled WGS sequence"/>
</dbReference>
<proteinExistence type="predicted"/>
<dbReference type="OrthoDB" id="2160800at2759"/>
<evidence type="ECO:0000313" key="2">
    <source>
        <dbReference type="EMBL" id="ORX83776.1"/>
    </source>
</evidence>
<dbReference type="EMBL" id="MCFG01000065">
    <property type="protein sequence ID" value="ORX83776.1"/>
    <property type="molecule type" value="Genomic_DNA"/>
</dbReference>
<feature type="compositionally biased region" description="Low complexity" evidence="1">
    <location>
        <begin position="62"/>
        <end position="76"/>
    </location>
</feature>
<organism evidence="2 3">
    <name type="scientific">Anaeromyces robustus</name>
    <dbReference type="NCBI Taxonomy" id="1754192"/>
    <lineage>
        <taxon>Eukaryota</taxon>
        <taxon>Fungi</taxon>
        <taxon>Fungi incertae sedis</taxon>
        <taxon>Chytridiomycota</taxon>
        <taxon>Chytridiomycota incertae sedis</taxon>
        <taxon>Neocallimastigomycetes</taxon>
        <taxon>Neocallimastigales</taxon>
        <taxon>Neocallimastigaceae</taxon>
        <taxon>Anaeromyces</taxon>
    </lineage>
</organism>
<feature type="region of interest" description="Disordered" evidence="1">
    <location>
        <begin position="50"/>
        <end position="76"/>
    </location>
</feature>
<protein>
    <submittedName>
        <fullName evidence="2">Uncharacterized protein</fullName>
    </submittedName>
</protein>
<name>A0A1Y1XEA0_9FUNG</name>
<dbReference type="AlphaFoldDB" id="A0A1Y1XEA0"/>
<evidence type="ECO:0000313" key="3">
    <source>
        <dbReference type="Proteomes" id="UP000193944"/>
    </source>
</evidence>
<comment type="caution">
    <text evidence="2">The sequence shown here is derived from an EMBL/GenBank/DDBJ whole genome shotgun (WGS) entry which is preliminary data.</text>
</comment>
<reference evidence="2 3" key="1">
    <citation type="submission" date="2016-08" db="EMBL/GenBank/DDBJ databases">
        <title>A Parts List for Fungal Cellulosomes Revealed by Comparative Genomics.</title>
        <authorList>
            <consortium name="DOE Joint Genome Institute"/>
            <person name="Haitjema C.H."/>
            <person name="Gilmore S.P."/>
            <person name="Henske J.K."/>
            <person name="Solomon K.V."/>
            <person name="De Groot R."/>
            <person name="Kuo A."/>
            <person name="Mondo S.J."/>
            <person name="Salamov A.A."/>
            <person name="Labutti K."/>
            <person name="Zhao Z."/>
            <person name="Chiniquy J."/>
            <person name="Barry K."/>
            <person name="Brewer H.M."/>
            <person name="Purvine S.O."/>
            <person name="Wright A.T."/>
            <person name="Boxma B."/>
            <person name="Van Alen T."/>
            <person name="Hackstein J.H."/>
            <person name="Baker S.E."/>
            <person name="Grigoriev I.V."/>
            <person name="O'Malley M.A."/>
        </authorList>
    </citation>
    <scope>NUCLEOTIDE SEQUENCE [LARGE SCALE GENOMIC DNA]</scope>
    <source>
        <strain evidence="2 3">S4</strain>
    </source>
</reference>
<gene>
    <name evidence="2" type="ORF">BCR32DRAFT_326216</name>
</gene>
<sequence length="190" mass="21153">MEMIIKKIKKTQSSSSLLTSNNSQTSIQQINDNKLIKNNLKNFKNNNIKKNQSNLMKPDSGNLNKSNKNNSNLTFSEKNIKNNNNIKNKSSDIGKNKVKVNDKKTIKTIKNSINSSSSSSLESLISLDKLSNKTQTSLPPLTSSSFSCIDLTLDKKGNEYGKINDTTFSKLNGIQRNIGSTLLRPIPQHH</sequence>
<keyword evidence="3" id="KW-1185">Reference proteome</keyword>
<reference evidence="2 3" key="2">
    <citation type="submission" date="2016-08" db="EMBL/GenBank/DDBJ databases">
        <title>Pervasive Adenine N6-methylation of Active Genes in Fungi.</title>
        <authorList>
            <consortium name="DOE Joint Genome Institute"/>
            <person name="Mondo S.J."/>
            <person name="Dannebaum R.O."/>
            <person name="Kuo R.C."/>
            <person name="Labutti K."/>
            <person name="Haridas S."/>
            <person name="Kuo A."/>
            <person name="Salamov A."/>
            <person name="Ahrendt S.R."/>
            <person name="Lipzen A."/>
            <person name="Sullivan W."/>
            <person name="Andreopoulos W.B."/>
            <person name="Clum A."/>
            <person name="Lindquist E."/>
            <person name="Daum C."/>
            <person name="Ramamoorthy G.K."/>
            <person name="Gryganskyi A."/>
            <person name="Culley D."/>
            <person name="Magnuson J.K."/>
            <person name="James T.Y."/>
            <person name="O'Malley M.A."/>
            <person name="Stajich J.E."/>
            <person name="Spatafora J.W."/>
            <person name="Visel A."/>
            <person name="Grigoriev I.V."/>
        </authorList>
    </citation>
    <scope>NUCLEOTIDE SEQUENCE [LARGE SCALE GENOMIC DNA]</scope>
    <source>
        <strain evidence="2 3">S4</strain>
    </source>
</reference>
<evidence type="ECO:0000256" key="1">
    <source>
        <dbReference type="SAM" id="MobiDB-lite"/>
    </source>
</evidence>